<feature type="region of interest" description="Disordered" evidence="1">
    <location>
        <begin position="68"/>
        <end position="92"/>
    </location>
</feature>
<dbReference type="EMBL" id="JARJCW010000090">
    <property type="protein sequence ID" value="KAJ7195539.1"/>
    <property type="molecule type" value="Genomic_DNA"/>
</dbReference>
<evidence type="ECO:0000256" key="1">
    <source>
        <dbReference type="SAM" id="MobiDB-lite"/>
    </source>
</evidence>
<dbReference type="InterPro" id="IPR041457">
    <property type="entry name" value="CxC2_KDZ-assoc"/>
</dbReference>
<evidence type="ECO:0000313" key="3">
    <source>
        <dbReference type="EMBL" id="KAJ7195539.1"/>
    </source>
</evidence>
<dbReference type="Pfam" id="PF18758">
    <property type="entry name" value="KDZ"/>
    <property type="match status" value="1"/>
</dbReference>
<evidence type="ECO:0000313" key="4">
    <source>
        <dbReference type="Proteomes" id="UP001219525"/>
    </source>
</evidence>
<feature type="compositionally biased region" description="Basic and acidic residues" evidence="1">
    <location>
        <begin position="1068"/>
        <end position="1079"/>
    </location>
</feature>
<feature type="compositionally biased region" description="Pro residues" evidence="1">
    <location>
        <begin position="83"/>
        <end position="92"/>
    </location>
</feature>
<protein>
    <recommendedName>
        <fullName evidence="2">CxC2-like cysteine cluster KDZ transposase-associated domain-containing protein</fullName>
    </recommendedName>
</protein>
<sequence length="1141" mass="129762">MSRAAAFNKRKRSGAVVSETTGQVHTHTHSFSIGDLTGRNENAPIVAVVERSSNDNRRAYQEEITVDPGSPVKRHRRGIQPDPVVPEPAPPVPSYDDFDAERYDMGVDADDEDDAPRAPRAARAPRFVKPSDPVLHRFRGLRDMYLGNFLRRHGCRNAVRNCCRNCEKSSEAPRFRCRDCFGDDMLCRSCIVDRHMENPLHQIEWWNDVFFEPYTLKDAGLRVQLGHRPRDRCSEPHQLHAHFIVLHTNGIHEVAVDACDCEHRLEHGAPFEQLLRVGWFPATDDRPRTCATFAVLDQFLLSTHQAKTTMYDFYGMLEKLSNHGNAGVKPPNRYRAWIRMCQEYRHLQMLKRAGRGHDSRGVNATQRGELTVPCPCCPDPAVNLPANWKEVPPEDSFLYIFYLAIDACFRLKRRMVSSELKDPPLGSGWAYMVESAPYREYLLTVTDQKEMSTCSGLAALDYANTKFSRGYSATGVGMGVCARHEFVQANGVGDLQKGERYANIDWIFICILLFKHPELRKIISYDIVCQWWRNLLKRIANLPPAVRLTLTLALLRFVIPKMHIHSHTTKCQLMFSLNLTPGSAQTDGEGIERPWAHIGGVASSTREMGPGSREDVLNCHWSFWNWMKLLGLGDRLRTRFERAKKEYAAQLESFTQFSVHQEARVPEWRRMVLDFEADNHKPNPYASTDKALTEADVLLRLEQEEAERVQAGVPGIHDVSPSSFIAAGLEVEDQQRRVRVQVELKKAGTTAQQIDVVALRRKLSHSMRRLRTLQATYTPAAVVALGRWHQDAPSDVPPEQVPLFLPSALSAEQRAVEPVAGLAVIEESLRDAQCSTALVRLRNQLHMKSRLLTYKQLQSRNQGANTRARSIVTRNESKIRLHSEKYQMAWEALRLLAGGDPRTLSWRKLVKEDIRCMQDAAELADAAKAQKARTERRERREDELRAQGLLPPLTQEERGARERGGENVREVSWIWTAAGIGGTEAELEEALRIEWAKAFARTRRWNEEVRLVEEEARRLGVSLEYRAEKWEDRVKPEALDVGSMPVEQAEGSIAYALKQAAMYRKIGERATDSMTEERRGRGKQRRRVTDEGLPALHDSEEDKEPGEEDDIGLGDDEEELEDLRGGVSDEEFMLDGGEDED</sequence>
<feature type="region of interest" description="Disordered" evidence="1">
    <location>
        <begin position="1068"/>
        <end position="1141"/>
    </location>
</feature>
<feature type="domain" description="CxC2-like cysteine cluster KDZ transposase-associated" evidence="2">
    <location>
        <begin position="216"/>
        <end position="322"/>
    </location>
</feature>
<comment type="caution">
    <text evidence="3">The sequence shown here is derived from an EMBL/GenBank/DDBJ whole genome shotgun (WGS) entry which is preliminary data.</text>
</comment>
<gene>
    <name evidence="3" type="ORF">GGX14DRAFT_676987</name>
</gene>
<feature type="compositionally biased region" description="Acidic residues" evidence="1">
    <location>
        <begin position="1099"/>
        <end position="1121"/>
    </location>
</feature>
<accession>A0AAD6Y0Q5</accession>
<feature type="region of interest" description="Disordered" evidence="1">
    <location>
        <begin position="1"/>
        <end position="40"/>
    </location>
</feature>
<reference evidence="3" key="1">
    <citation type="submission" date="2023-03" db="EMBL/GenBank/DDBJ databases">
        <title>Massive genome expansion in bonnet fungi (Mycena s.s.) driven by repeated elements and novel gene families across ecological guilds.</title>
        <authorList>
            <consortium name="Lawrence Berkeley National Laboratory"/>
            <person name="Harder C.B."/>
            <person name="Miyauchi S."/>
            <person name="Viragh M."/>
            <person name="Kuo A."/>
            <person name="Thoen E."/>
            <person name="Andreopoulos B."/>
            <person name="Lu D."/>
            <person name="Skrede I."/>
            <person name="Drula E."/>
            <person name="Henrissat B."/>
            <person name="Morin E."/>
            <person name="Kohler A."/>
            <person name="Barry K."/>
            <person name="LaButti K."/>
            <person name="Morin E."/>
            <person name="Salamov A."/>
            <person name="Lipzen A."/>
            <person name="Mereny Z."/>
            <person name="Hegedus B."/>
            <person name="Baldrian P."/>
            <person name="Stursova M."/>
            <person name="Weitz H."/>
            <person name="Taylor A."/>
            <person name="Grigoriev I.V."/>
            <person name="Nagy L.G."/>
            <person name="Martin F."/>
            <person name="Kauserud H."/>
        </authorList>
    </citation>
    <scope>NUCLEOTIDE SEQUENCE</scope>
    <source>
        <strain evidence="3">9144</strain>
    </source>
</reference>
<dbReference type="AlphaFoldDB" id="A0AAD6Y0Q5"/>
<organism evidence="3 4">
    <name type="scientific">Mycena pura</name>
    <dbReference type="NCBI Taxonomy" id="153505"/>
    <lineage>
        <taxon>Eukaryota</taxon>
        <taxon>Fungi</taxon>
        <taxon>Dikarya</taxon>
        <taxon>Basidiomycota</taxon>
        <taxon>Agaricomycotina</taxon>
        <taxon>Agaricomycetes</taxon>
        <taxon>Agaricomycetidae</taxon>
        <taxon>Agaricales</taxon>
        <taxon>Marasmiineae</taxon>
        <taxon>Mycenaceae</taxon>
        <taxon>Mycena</taxon>
    </lineage>
</organism>
<dbReference type="Pfam" id="PF18803">
    <property type="entry name" value="CxC2"/>
    <property type="match status" value="1"/>
</dbReference>
<evidence type="ECO:0000259" key="2">
    <source>
        <dbReference type="Pfam" id="PF18803"/>
    </source>
</evidence>
<dbReference type="PANTHER" id="PTHR33104">
    <property type="entry name" value="SI:DKEY-29D5.2"/>
    <property type="match status" value="1"/>
</dbReference>
<keyword evidence="4" id="KW-1185">Reference proteome</keyword>
<name>A0AAD6Y0Q5_9AGAR</name>
<feature type="compositionally biased region" description="Polar residues" evidence="1">
    <location>
        <begin position="18"/>
        <end position="31"/>
    </location>
</feature>
<feature type="compositionally biased region" description="Acidic residues" evidence="1">
    <location>
        <begin position="1128"/>
        <end position="1141"/>
    </location>
</feature>
<proteinExistence type="predicted"/>
<dbReference type="PANTHER" id="PTHR33104:SF2">
    <property type="entry name" value="CXC3 LIKE CYSTEINE CLUSTER DOMAIN-CONTAINING PROTEIN"/>
    <property type="match status" value="1"/>
</dbReference>
<dbReference type="Proteomes" id="UP001219525">
    <property type="component" value="Unassembled WGS sequence"/>
</dbReference>
<dbReference type="InterPro" id="IPR040521">
    <property type="entry name" value="KDZ"/>
</dbReference>